<gene>
    <name evidence="8" type="primary">trxA</name>
    <name evidence="8" type="ORF">T190607A01A_10952</name>
</gene>
<dbReference type="CDD" id="cd02947">
    <property type="entry name" value="TRX_family"/>
    <property type="match status" value="1"/>
</dbReference>
<name>A0ABM9NUU7_9FLAO</name>
<dbReference type="SUPFAM" id="SSF52833">
    <property type="entry name" value="Thioredoxin-like"/>
    <property type="match status" value="1"/>
</dbReference>
<dbReference type="InterPro" id="IPR036249">
    <property type="entry name" value="Thioredoxin-like_sf"/>
</dbReference>
<dbReference type="EMBL" id="CAXIXY010000003">
    <property type="protein sequence ID" value="CAL2079975.1"/>
    <property type="molecule type" value="Genomic_DNA"/>
</dbReference>
<dbReference type="InterPro" id="IPR005746">
    <property type="entry name" value="Thioredoxin"/>
</dbReference>
<dbReference type="PRINTS" id="PR00421">
    <property type="entry name" value="THIOREDOXIN"/>
</dbReference>
<feature type="domain" description="Thioredoxin" evidence="7">
    <location>
        <begin position="1"/>
        <end position="116"/>
    </location>
</feature>
<evidence type="ECO:0000259" key="7">
    <source>
        <dbReference type="PROSITE" id="PS51352"/>
    </source>
</evidence>
<dbReference type="PANTHER" id="PTHR45663">
    <property type="entry name" value="GEO12009P1"/>
    <property type="match status" value="1"/>
</dbReference>
<evidence type="ECO:0000256" key="1">
    <source>
        <dbReference type="ARBA" id="ARBA00008987"/>
    </source>
</evidence>
<accession>A0ABM9NUU7</accession>
<evidence type="ECO:0000256" key="3">
    <source>
        <dbReference type="ARBA" id="ARBA00022982"/>
    </source>
</evidence>
<dbReference type="PROSITE" id="PS00194">
    <property type="entry name" value="THIOREDOXIN_1"/>
    <property type="match status" value="1"/>
</dbReference>
<evidence type="ECO:0000256" key="4">
    <source>
        <dbReference type="ARBA" id="ARBA00023157"/>
    </source>
</evidence>
<reference evidence="8 9" key="1">
    <citation type="submission" date="2024-05" db="EMBL/GenBank/DDBJ databases">
        <authorList>
            <person name="Duchaud E."/>
        </authorList>
    </citation>
    <scope>NUCLEOTIDE SEQUENCE [LARGE SCALE GENOMIC DNA]</scope>
    <source>
        <strain evidence="8">Ena-SAMPLE-TAB-13-05-2024-13:56:06:370-140302</strain>
    </source>
</reference>
<comment type="similarity">
    <text evidence="1">Belongs to the thioredoxin family.</text>
</comment>
<keyword evidence="5" id="KW-0676">Redox-active center</keyword>
<comment type="caution">
    <text evidence="8">The sequence shown here is derived from an EMBL/GenBank/DDBJ whole genome shotgun (WGS) entry which is preliminary data.</text>
</comment>
<dbReference type="Gene3D" id="3.40.30.10">
    <property type="entry name" value="Glutaredoxin"/>
    <property type="match status" value="1"/>
</dbReference>
<dbReference type="InterPro" id="IPR017937">
    <property type="entry name" value="Thioredoxin_CS"/>
</dbReference>
<evidence type="ECO:0000313" key="8">
    <source>
        <dbReference type="EMBL" id="CAL2079975.1"/>
    </source>
</evidence>
<dbReference type="RefSeq" id="WP_348710697.1">
    <property type="nucleotide sequence ID" value="NZ_CAXIXW010000011.1"/>
</dbReference>
<evidence type="ECO:0000256" key="5">
    <source>
        <dbReference type="ARBA" id="ARBA00023284"/>
    </source>
</evidence>
<keyword evidence="9" id="KW-1185">Reference proteome</keyword>
<dbReference type="InterPro" id="IPR013766">
    <property type="entry name" value="Thioredoxin_domain"/>
</dbReference>
<dbReference type="PROSITE" id="PS51352">
    <property type="entry name" value="THIOREDOXIN_2"/>
    <property type="match status" value="1"/>
</dbReference>
<dbReference type="NCBIfam" id="TIGR01068">
    <property type="entry name" value="thioredoxin"/>
    <property type="match status" value="1"/>
</dbReference>
<dbReference type="Proteomes" id="UP001497416">
    <property type="component" value="Unassembled WGS sequence"/>
</dbReference>
<protein>
    <recommendedName>
        <fullName evidence="6">Thioredoxin</fullName>
    </recommendedName>
</protein>
<evidence type="ECO:0000313" key="9">
    <source>
        <dbReference type="Proteomes" id="UP001497416"/>
    </source>
</evidence>
<keyword evidence="2" id="KW-0813">Transport</keyword>
<organism evidence="8 9">
    <name type="scientific">Tenacibaculum platacis</name>
    <dbReference type="NCBI Taxonomy" id="3137852"/>
    <lineage>
        <taxon>Bacteria</taxon>
        <taxon>Pseudomonadati</taxon>
        <taxon>Bacteroidota</taxon>
        <taxon>Flavobacteriia</taxon>
        <taxon>Flavobacteriales</taxon>
        <taxon>Flavobacteriaceae</taxon>
        <taxon>Tenacibaculum</taxon>
    </lineage>
</organism>
<keyword evidence="4" id="KW-1015">Disulfide bond</keyword>
<sequence>MTELLTKSEFVEKIFDYENKKEWDFQGDVPVLIDFYADWCGPCKMLAPVLEQLSDEYEGKVKIYKVDTEAEQELSAVFGIRSIPSMLFVPVGEDPQMAHGALPKNQIEKIISDVLKVSK</sequence>
<proteinExistence type="inferred from homology"/>
<evidence type="ECO:0000256" key="2">
    <source>
        <dbReference type="ARBA" id="ARBA00022448"/>
    </source>
</evidence>
<keyword evidence="3" id="KW-0249">Electron transport</keyword>
<dbReference type="Pfam" id="PF00085">
    <property type="entry name" value="Thioredoxin"/>
    <property type="match status" value="1"/>
</dbReference>
<dbReference type="PANTHER" id="PTHR45663:SF11">
    <property type="entry name" value="GEO12009P1"/>
    <property type="match status" value="1"/>
</dbReference>
<evidence type="ECO:0000256" key="6">
    <source>
        <dbReference type="NCBIfam" id="TIGR01068"/>
    </source>
</evidence>